<dbReference type="PANTHER" id="PTHR11533">
    <property type="entry name" value="PROTEASE M1 ZINC METALLOPROTEASE"/>
    <property type="match status" value="1"/>
</dbReference>
<dbReference type="GO" id="GO:0005615">
    <property type="term" value="C:extracellular space"/>
    <property type="evidence" value="ECO:0007669"/>
    <property type="project" value="TreeGrafter"/>
</dbReference>
<evidence type="ECO:0000259" key="26">
    <source>
        <dbReference type="Pfam" id="PF17900"/>
    </source>
</evidence>
<evidence type="ECO:0000256" key="10">
    <source>
        <dbReference type="ARBA" id="ARBA00022692"/>
    </source>
</evidence>
<comment type="subcellular location">
    <subcellularLocation>
        <location evidence="3">Cell membrane</location>
        <topology evidence="3">Lipid-anchor</topology>
        <topology evidence="3">GPI-anchor</topology>
    </subcellularLocation>
    <subcellularLocation>
        <location evidence="2">Cell membrane</location>
        <topology evidence="2">Single-pass type II membrane protein</topology>
    </subcellularLocation>
</comment>
<dbReference type="CDD" id="cd09601">
    <property type="entry name" value="M1_APN-Q_like"/>
    <property type="match status" value="1"/>
</dbReference>
<keyword evidence="14" id="KW-0106">Calcium</keyword>
<keyword evidence="17" id="KW-0482">Metalloprotease</keyword>
<feature type="site" description="Transition state stabilizer" evidence="23">
    <location>
        <position position="848"/>
    </location>
</feature>
<dbReference type="GO" id="GO:0006508">
    <property type="term" value="P:proteolysis"/>
    <property type="evidence" value="ECO:0007669"/>
    <property type="project" value="UniProtKB-KW"/>
</dbReference>
<evidence type="ECO:0000256" key="2">
    <source>
        <dbReference type="ARBA" id="ARBA00004401"/>
    </source>
</evidence>
<feature type="domain" description="Aminopeptidase N-like N-terminal" evidence="26">
    <location>
        <begin position="474"/>
        <end position="659"/>
    </location>
</feature>
<feature type="binding site" evidence="22">
    <location>
        <position position="765"/>
    </location>
    <ligand>
        <name>Zn(2+)</name>
        <dbReference type="ChEBI" id="CHEBI:29105"/>
        <note>catalytic</note>
    </ligand>
</feature>
<keyword evidence="18" id="KW-0472">Membrane</keyword>
<evidence type="ECO:0000256" key="20">
    <source>
        <dbReference type="ARBA" id="ARBA00023180"/>
    </source>
</evidence>
<feature type="domain" description="Peptidase M1 membrane alanine aminopeptidase" evidence="24">
    <location>
        <begin position="695"/>
        <end position="908"/>
    </location>
</feature>
<evidence type="ECO:0000256" key="16">
    <source>
        <dbReference type="ARBA" id="ARBA00022989"/>
    </source>
</evidence>
<reference evidence="27 28" key="1">
    <citation type="journal article" date="2019" name="Sci. Rep.">
        <title>Orb-weaving spider Araneus ventricosus genome elucidates the spidroin gene catalogue.</title>
        <authorList>
            <person name="Kono N."/>
            <person name="Nakamura H."/>
            <person name="Ohtoshi R."/>
            <person name="Moran D.A.P."/>
            <person name="Shinohara A."/>
            <person name="Yoshida Y."/>
            <person name="Fujiwara M."/>
            <person name="Mori M."/>
            <person name="Tomita M."/>
            <person name="Arakawa K."/>
        </authorList>
    </citation>
    <scope>NUCLEOTIDE SEQUENCE [LARGE SCALE GENOMIC DNA]</scope>
</reference>
<dbReference type="InterPro" id="IPR050344">
    <property type="entry name" value="Peptidase_M1_aminopeptidases"/>
</dbReference>
<feature type="domain" description="ERAP1-like C-terminal" evidence="25">
    <location>
        <begin position="122"/>
        <end position="437"/>
    </location>
</feature>
<dbReference type="GO" id="GO:0008270">
    <property type="term" value="F:zinc ion binding"/>
    <property type="evidence" value="ECO:0007669"/>
    <property type="project" value="InterPro"/>
</dbReference>
<dbReference type="SUPFAM" id="SSF55486">
    <property type="entry name" value="Metalloproteases ('zincins'), catalytic domain"/>
    <property type="match status" value="2"/>
</dbReference>
<comment type="catalytic activity">
    <reaction evidence="1">
        <text>Release of N-terminal glutamate (and to a lesser extent aspartate) from a peptide.</text>
        <dbReference type="EC" id="3.4.11.7"/>
    </reaction>
</comment>
<dbReference type="Gene3D" id="2.60.40.1910">
    <property type="match status" value="2"/>
</dbReference>
<evidence type="ECO:0000259" key="24">
    <source>
        <dbReference type="Pfam" id="PF01433"/>
    </source>
</evidence>
<evidence type="ECO:0000256" key="17">
    <source>
        <dbReference type="ARBA" id="ARBA00023049"/>
    </source>
</evidence>
<name>A0A4Y2KF70_ARAVE</name>
<dbReference type="FunFam" id="1.10.390.10:FF:000013">
    <property type="entry name" value="Aminopeptidase N"/>
    <property type="match status" value="1"/>
</dbReference>
<evidence type="ECO:0000256" key="8">
    <source>
        <dbReference type="ARBA" id="ARBA00022475"/>
    </source>
</evidence>
<evidence type="ECO:0000256" key="6">
    <source>
        <dbReference type="ARBA" id="ARBA00012567"/>
    </source>
</evidence>
<comment type="similarity">
    <text evidence="4">Belongs to the peptidase M1 family.</text>
</comment>
<dbReference type="InterPro" id="IPR034016">
    <property type="entry name" value="M1_APN-typ"/>
</dbReference>
<keyword evidence="20" id="KW-0325">Glycoprotein</keyword>
<keyword evidence="12" id="KW-0378">Hydrolase</keyword>
<keyword evidence="7 27" id="KW-0031">Aminopeptidase</keyword>
<gene>
    <name evidence="27" type="primary">Enpep_1</name>
    <name evidence="27" type="ORF">AVEN_199879_1</name>
</gene>
<feature type="domain" description="ERAP1-like C-terminal" evidence="25">
    <location>
        <begin position="991"/>
        <end position="1278"/>
    </location>
</feature>
<dbReference type="GO" id="GO:0042277">
    <property type="term" value="F:peptide binding"/>
    <property type="evidence" value="ECO:0007669"/>
    <property type="project" value="TreeGrafter"/>
</dbReference>
<dbReference type="Gene3D" id="1.10.390.10">
    <property type="entry name" value="Neutral Protease Domain 2"/>
    <property type="match status" value="2"/>
</dbReference>
<dbReference type="GO" id="GO:0043171">
    <property type="term" value="P:peptide catabolic process"/>
    <property type="evidence" value="ECO:0007669"/>
    <property type="project" value="TreeGrafter"/>
</dbReference>
<dbReference type="EC" id="3.4.11.7" evidence="6"/>
<keyword evidence="19" id="KW-1015">Disulfide bond</keyword>
<evidence type="ECO:0000256" key="11">
    <source>
        <dbReference type="ARBA" id="ARBA00022723"/>
    </source>
</evidence>
<feature type="active site" description="Proton acceptor" evidence="21">
    <location>
        <position position="766"/>
    </location>
</feature>
<dbReference type="FunFam" id="1.25.50.20:FF:000001">
    <property type="entry name" value="Aminopeptidase"/>
    <property type="match status" value="1"/>
</dbReference>
<dbReference type="Gene3D" id="1.25.50.20">
    <property type="match status" value="2"/>
</dbReference>
<keyword evidence="8" id="KW-1003">Cell membrane</keyword>
<dbReference type="InterPro" id="IPR014782">
    <property type="entry name" value="Peptidase_M1_dom"/>
</dbReference>
<keyword evidence="10" id="KW-0812">Transmembrane</keyword>
<feature type="binding site" evidence="22">
    <location>
        <position position="769"/>
    </location>
    <ligand>
        <name>Zn(2+)</name>
        <dbReference type="ChEBI" id="CHEBI:29105"/>
        <note>catalytic</note>
    </ligand>
</feature>
<feature type="binding site" evidence="22">
    <location>
        <position position="788"/>
    </location>
    <ligand>
        <name>Zn(2+)</name>
        <dbReference type="ChEBI" id="CHEBI:29105"/>
        <note>catalytic</note>
    </ligand>
</feature>
<dbReference type="FunFam" id="2.60.40.1910:FF:000003">
    <property type="entry name" value="Aminopeptidase"/>
    <property type="match status" value="1"/>
</dbReference>
<dbReference type="GO" id="GO:0070006">
    <property type="term" value="F:metalloaminopeptidase activity"/>
    <property type="evidence" value="ECO:0007669"/>
    <property type="project" value="TreeGrafter"/>
</dbReference>
<comment type="caution">
    <text evidence="27">The sequence shown here is derived from an EMBL/GenBank/DDBJ whole genome shotgun (WGS) entry which is preliminary data.</text>
</comment>
<dbReference type="GO" id="GO:0005737">
    <property type="term" value="C:cytoplasm"/>
    <property type="evidence" value="ECO:0007669"/>
    <property type="project" value="TreeGrafter"/>
</dbReference>
<dbReference type="InterPro" id="IPR024571">
    <property type="entry name" value="ERAP1-like_C_dom"/>
</dbReference>
<keyword evidence="9" id="KW-0645">Protease</keyword>
<dbReference type="GO" id="GO:0005886">
    <property type="term" value="C:plasma membrane"/>
    <property type="evidence" value="ECO:0007669"/>
    <property type="project" value="UniProtKB-SubCell"/>
</dbReference>
<keyword evidence="16" id="KW-1133">Transmembrane helix</keyword>
<proteinExistence type="inferred from homology"/>
<evidence type="ECO:0000259" key="25">
    <source>
        <dbReference type="Pfam" id="PF11838"/>
    </source>
</evidence>
<accession>A0A4Y2KF70</accession>
<protein>
    <recommendedName>
        <fullName evidence="6">glutamyl aminopeptidase</fullName>
        <ecNumber evidence="6">3.4.11.7</ecNumber>
    </recommendedName>
</protein>
<evidence type="ECO:0000256" key="19">
    <source>
        <dbReference type="ARBA" id="ARBA00023157"/>
    </source>
</evidence>
<dbReference type="GO" id="GO:0004230">
    <property type="term" value="F:glutamyl aminopeptidase activity"/>
    <property type="evidence" value="ECO:0007669"/>
    <property type="project" value="UniProtKB-EC"/>
</dbReference>
<evidence type="ECO:0000313" key="27">
    <source>
        <dbReference type="EMBL" id="GBN00629.1"/>
    </source>
</evidence>
<evidence type="ECO:0000256" key="23">
    <source>
        <dbReference type="PIRSR" id="PIRSR634016-4"/>
    </source>
</evidence>
<evidence type="ECO:0000256" key="3">
    <source>
        <dbReference type="ARBA" id="ARBA00004609"/>
    </source>
</evidence>
<keyword evidence="28" id="KW-1185">Reference proteome</keyword>
<dbReference type="InterPro" id="IPR027268">
    <property type="entry name" value="Peptidase_M4/M1_CTD_sf"/>
</dbReference>
<evidence type="ECO:0000256" key="1">
    <source>
        <dbReference type="ARBA" id="ARBA00001703"/>
    </source>
</evidence>
<evidence type="ECO:0000256" key="18">
    <source>
        <dbReference type="ARBA" id="ARBA00023136"/>
    </source>
</evidence>
<keyword evidence="15" id="KW-0735">Signal-anchor</keyword>
<dbReference type="Pfam" id="PF11838">
    <property type="entry name" value="ERAP1_C"/>
    <property type="match status" value="2"/>
</dbReference>
<evidence type="ECO:0000256" key="13">
    <source>
        <dbReference type="ARBA" id="ARBA00022833"/>
    </source>
</evidence>
<dbReference type="Pfam" id="PF01433">
    <property type="entry name" value="Peptidase_M1"/>
    <property type="match status" value="1"/>
</dbReference>
<dbReference type="Pfam" id="PF17900">
    <property type="entry name" value="Peptidase_M1_N"/>
    <property type="match status" value="1"/>
</dbReference>
<evidence type="ECO:0000256" key="9">
    <source>
        <dbReference type="ARBA" id="ARBA00022670"/>
    </source>
</evidence>
<keyword evidence="11 22" id="KW-0479">Metal-binding</keyword>
<dbReference type="SUPFAM" id="SSF63737">
    <property type="entry name" value="Leukotriene A4 hydrolase N-terminal domain"/>
    <property type="match status" value="1"/>
</dbReference>
<evidence type="ECO:0000256" key="15">
    <source>
        <dbReference type="ARBA" id="ARBA00022968"/>
    </source>
</evidence>
<dbReference type="FunFam" id="2.60.40.1730:FF:000001">
    <property type="entry name" value="Leucyl-cystinyl aminopeptidase"/>
    <property type="match status" value="1"/>
</dbReference>
<keyword evidence="13 22" id="KW-0862">Zinc</keyword>
<dbReference type="OrthoDB" id="510539at2759"/>
<organism evidence="27 28">
    <name type="scientific">Araneus ventricosus</name>
    <name type="common">Orbweaver spider</name>
    <name type="synonym">Epeira ventricosa</name>
    <dbReference type="NCBI Taxonomy" id="182803"/>
    <lineage>
        <taxon>Eukaryota</taxon>
        <taxon>Metazoa</taxon>
        <taxon>Ecdysozoa</taxon>
        <taxon>Arthropoda</taxon>
        <taxon>Chelicerata</taxon>
        <taxon>Arachnida</taxon>
        <taxon>Araneae</taxon>
        <taxon>Araneomorphae</taxon>
        <taxon>Entelegynae</taxon>
        <taxon>Araneoidea</taxon>
        <taxon>Araneidae</taxon>
        <taxon>Araneus</taxon>
    </lineage>
</organism>
<sequence>MLRFQAYLTRHSFGNARTQDLWEAVASTSPQGLNVSRVMDTWTRQMNYPYLSVNCSGGGSCTLLQHRFLEDPETAQLSAQPTPYDYTWHIPLTYRTSNSNEVTHLMINSTEEVSVDVPSSDWIKFNADFSGYYSVNYDRDTWNRIIEVLHNNHTAFSPADRVNLLYDSFSLANAGLVDFAVPLKLIGYLSHEEFHGVWRVALAELNTLKKYFKMDREVRELIKEYIRSLSKDLLRKYGWNDTGDYSVRELRKVILLASCESRNQECLETAAQLFKQWTKGARLSADTKQVVFWYGMKAYSADQTWNLMWSKFGEATDPREKLVFLDALSTLRNTTLLDRLVRLSGNDSLVRQHHRLHLLKRIARNPKGFPLIAQLIYTQWDQFNRLYGSEETEEFAAEVFKGYSTKKDLQKVREFYLRQKGVTAYGARSHTQALYNIAWNIYWLKRHREPVRDWLLANVYMPWRDILLPRHILPTHYELLLRPNISAGTFDGEEQIRINVTMETDYLLIHESGLRINNSQLISEADQEGVPIAEEFSYKRNEYHVVLLEKKMPAGVYFLKLEFSGKFSSSGTGMDRYEYRHRETGLTSQLLATRFEATYARKVFPCFDEPAFKAKFKLSVVHPANLTAVSNMPEEERVNVTEDRVKTVFVESVTMSTYLLSCVVSDFGYVQADYKGKPVRVYAPPDRLDEAAHGLNMTVRLLGTLEEFFDVPYVLPKLDSVCIPGYSVPGMEHWGVISYNADRFLLNGSLSERRRILYADRVIAHEVVHQWFGNLVTMKWWDDLWLNEGMSTLIMYLPLKQYYPSVSEVDVRKMSRMMCPDSSLDSHPIVRNVSTPDEIDSAFNVISYKKGAAVMKMLQHIMKDDFRKGLSNYLKKYAYKNAETKDLWTELDQATNLNVSVSGLMDTWTRQMGFPYVELTRDGSNLTATQRWFSRNINQSLAEVVALTQKYGFIWQIPLTFKNLGTGNEHTLWLTEKTATFQINAMKEDVVKFNPGFIGFYVVKYDSEDWQRLGKKLLEDHEEFDVADRYNLLHDAFVLAETDRLPYSTPLSLTRYLHKERDALPWNLFRDHLLYFQHSLDAQSPALALLKKYVANLTSDLYDEYVASSAGSNRAEWSDFRKWDTKTDSCPFSYSDMDLESVLLDLACRSDNGKCLDAMYEELQLWMLGQNLTSDLHLVLEVAISHFGNDSLWKVLSDEMADNETDRDRKFLLAEALTSFSSPTLIAKTIDVMAFDARVDLELAKFIFLRLSNKPDAMPHLWNYVIKHWDSLMNRIANESENCSLSARWKFPDEMDIICRLNTNEMIRLMKLSGKGGALNGRFTQDEEDYGICVLYK</sequence>
<evidence type="ECO:0000256" key="22">
    <source>
        <dbReference type="PIRSR" id="PIRSR634016-3"/>
    </source>
</evidence>
<comment type="subunit">
    <text evidence="5">Homodimer; disulfide-linked.</text>
</comment>
<dbReference type="Proteomes" id="UP000499080">
    <property type="component" value="Unassembled WGS sequence"/>
</dbReference>
<dbReference type="InterPro" id="IPR045357">
    <property type="entry name" value="Aminopeptidase_N-like_N"/>
</dbReference>
<evidence type="ECO:0000256" key="12">
    <source>
        <dbReference type="ARBA" id="ARBA00022801"/>
    </source>
</evidence>
<dbReference type="InterPro" id="IPR042097">
    <property type="entry name" value="Aminopeptidase_N-like_N_sf"/>
</dbReference>
<comment type="cofactor">
    <cofactor evidence="22">
        <name>Zn(2+)</name>
        <dbReference type="ChEBI" id="CHEBI:29105"/>
    </cofactor>
    <text evidence="22">Binds 1 zinc ion per subunit.</text>
</comment>
<evidence type="ECO:0000256" key="21">
    <source>
        <dbReference type="PIRSR" id="PIRSR634016-1"/>
    </source>
</evidence>
<evidence type="ECO:0000256" key="7">
    <source>
        <dbReference type="ARBA" id="ARBA00022438"/>
    </source>
</evidence>
<evidence type="ECO:0000256" key="4">
    <source>
        <dbReference type="ARBA" id="ARBA00010136"/>
    </source>
</evidence>
<dbReference type="Gene3D" id="2.60.40.1730">
    <property type="entry name" value="tricorn interacting facor f3 domain"/>
    <property type="match status" value="1"/>
</dbReference>
<dbReference type="PRINTS" id="PR00756">
    <property type="entry name" value="ALADIPTASE"/>
</dbReference>
<evidence type="ECO:0000256" key="5">
    <source>
        <dbReference type="ARBA" id="ARBA00011748"/>
    </source>
</evidence>
<dbReference type="PANTHER" id="PTHR11533:SF276">
    <property type="entry name" value="GLUTAMYL AMINOPEPTIDASE"/>
    <property type="match status" value="1"/>
</dbReference>
<dbReference type="InterPro" id="IPR001930">
    <property type="entry name" value="Peptidase_M1"/>
</dbReference>
<evidence type="ECO:0000256" key="14">
    <source>
        <dbReference type="ARBA" id="ARBA00022837"/>
    </source>
</evidence>
<dbReference type="EMBL" id="BGPR01004533">
    <property type="protein sequence ID" value="GBN00629.1"/>
    <property type="molecule type" value="Genomic_DNA"/>
</dbReference>
<evidence type="ECO:0000313" key="28">
    <source>
        <dbReference type="Proteomes" id="UP000499080"/>
    </source>
</evidence>